<organism evidence="5 6">
    <name type="scientific">Agathobaculum faecis</name>
    <dbReference type="NCBI Taxonomy" id="2763013"/>
    <lineage>
        <taxon>Bacteria</taxon>
        <taxon>Bacillati</taxon>
        <taxon>Bacillota</taxon>
        <taxon>Clostridia</taxon>
        <taxon>Eubacteriales</taxon>
        <taxon>Butyricicoccaceae</taxon>
        <taxon>Agathobaculum</taxon>
    </lineage>
</organism>
<dbReference type="InterPro" id="IPR010982">
    <property type="entry name" value="Lambda_DNA-bd_dom_sf"/>
</dbReference>
<dbReference type="Gene3D" id="1.10.260.40">
    <property type="entry name" value="lambda repressor-like DNA-binding domains"/>
    <property type="match status" value="1"/>
</dbReference>
<reference evidence="5" key="1">
    <citation type="submission" date="2020-08" db="EMBL/GenBank/DDBJ databases">
        <title>Genome public.</title>
        <authorList>
            <person name="Liu C."/>
            <person name="Sun Q."/>
        </authorList>
    </citation>
    <scope>NUCLEOTIDE SEQUENCE</scope>
    <source>
        <strain evidence="5">NSJ-28</strain>
    </source>
</reference>
<comment type="caution">
    <text evidence="5">The sequence shown here is derived from an EMBL/GenBank/DDBJ whole genome shotgun (WGS) entry which is preliminary data.</text>
</comment>
<name>A0A923LUZ0_9FIRM</name>
<dbReference type="GO" id="GO:0003700">
    <property type="term" value="F:DNA-binding transcription factor activity"/>
    <property type="evidence" value="ECO:0007669"/>
    <property type="project" value="TreeGrafter"/>
</dbReference>
<dbReference type="SUPFAM" id="SSF53822">
    <property type="entry name" value="Periplasmic binding protein-like I"/>
    <property type="match status" value="1"/>
</dbReference>
<dbReference type="SMART" id="SM00354">
    <property type="entry name" value="HTH_LACI"/>
    <property type="match status" value="1"/>
</dbReference>
<dbReference type="CDD" id="cd01544">
    <property type="entry name" value="PBP1_GalR"/>
    <property type="match status" value="1"/>
</dbReference>
<keyword evidence="1" id="KW-0805">Transcription regulation</keyword>
<dbReference type="InterPro" id="IPR028082">
    <property type="entry name" value="Peripla_BP_I"/>
</dbReference>
<dbReference type="RefSeq" id="WP_054327828.1">
    <property type="nucleotide sequence ID" value="NZ_JACOPL010000008.1"/>
</dbReference>
<dbReference type="Gene3D" id="3.40.50.2300">
    <property type="match status" value="2"/>
</dbReference>
<accession>A0A923LUZ0</accession>
<dbReference type="Pfam" id="PF00356">
    <property type="entry name" value="LacI"/>
    <property type="match status" value="1"/>
</dbReference>
<dbReference type="PANTHER" id="PTHR30146:SF149">
    <property type="entry name" value="HTH-TYPE TRANSCRIPTIONAL REGULATOR EBGR"/>
    <property type="match status" value="1"/>
</dbReference>
<evidence type="ECO:0000313" key="6">
    <source>
        <dbReference type="Proteomes" id="UP000606499"/>
    </source>
</evidence>
<dbReference type="GO" id="GO:0000976">
    <property type="term" value="F:transcription cis-regulatory region binding"/>
    <property type="evidence" value="ECO:0007669"/>
    <property type="project" value="TreeGrafter"/>
</dbReference>
<evidence type="ECO:0000256" key="1">
    <source>
        <dbReference type="ARBA" id="ARBA00023015"/>
    </source>
</evidence>
<evidence type="ECO:0000256" key="2">
    <source>
        <dbReference type="ARBA" id="ARBA00023125"/>
    </source>
</evidence>
<dbReference type="AlphaFoldDB" id="A0A923LUZ0"/>
<evidence type="ECO:0000259" key="4">
    <source>
        <dbReference type="PROSITE" id="PS50932"/>
    </source>
</evidence>
<dbReference type="PANTHER" id="PTHR30146">
    <property type="entry name" value="LACI-RELATED TRANSCRIPTIONAL REPRESSOR"/>
    <property type="match status" value="1"/>
</dbReference>
<dbReference type="InterPro" id="IPR046335">
    <property type="entry name" value="LacI/GalR-like_sensor"/>
</dbReference>
<evidence type="ECO:0000256" key="3">
    <source>
        <dbReference type="ARBA" id="ARBA00023163"/>
    </source>
</evidence>
<dbReference type="InterPro" id="IPR000843">
    <property type="entry name" value="HTH_LacI"/>
</dbReference>
<evidence type="ECO:0000313" key="5">
    <source>
        <dbReference type="EMBL" id="MBC5725831.1"/>
    </source>
</evidence>
<gene>
    <name evidence="5" type="ORF">H8S45_10235</name>
</gene>
<dbReference type="SUPFAM" id="SSF47413">
    <property type="entry name" value="lambda repressor-like DNA-binding domains"/>
    <property type="match status" value="1"/>
</dbReference>
<dbReference type="CDD" id="cd01392">
    <property type="entry name" value="HTH_LacI"/>
    <property type="match status" value="1"/>
</dbReference>
<keyword evidence="3" id="KW-0804">Transcription</keyword>
<keyword evidence="6" id="KW-1185">Reference proteome</keyword>
<dbReference type="EMBL" id="JACOPL010000008">
    <property type="protein sequence ID" value="MBC5725831.1"/>
    <property type="molecule type" value="Genomic_DNA"/>
</dbReference>
<dbReference type="Pfam" id="PF13377">
    <property type="entry name" value="Peripla_BP_3"/>
    <property type="match status" value="1"/>
</dbReference>
<dbReference type="Proteomes" id="UP000606499">
    <property type="component" value="Unassembled WGS sequence"/>
</dbReference>
<protein>
    <submittedName>
        <fullName evidence="5">LacI family DNA-binding transcriptional regulator</fullName>
    </submittedName>
</protein>
<keyword evidence="2 5" id="KW-0238">DNA-binding</keyword>
<dbReference type="PROSITE" id="PS50932">
    <property type="entry name" value="HTH_LACI_2"/>
    <property type="match status" value="1"/>
</dbReference>
<sequence>MSTLKELAEYTGFSITTISRVLNNDPTMSVSDATRAKILEAAGKLHYRSSTRPRRIRTGAPSSLRIAIAEMLSPAEQLVDPYYLYLKNYAEQRCCDCGYSVIHLSEQAGAYRAPVPTSFDGLLAIGIFSEAQIQNLSALSSNLVFLDSAPDELKFPSVVLNFQLGVEQALDYLLARGHRYIGFLGPDRKLDQKKRPAPEVRRQFFIDYMTRKGLFDPAFLFEAKMTSSDARAALSARIQSGGALPTALLAANEEAAIGACAALRENDLHVPRDMSIISFNDTPLSTLTDPPLTSVSTHVAAMSATAVDLLARSRRDADALPVKIVVPPSLIERESVYAPIR</sequence>
<proteinExistence type="predicted"/>
<feature type="domain" description="HTH lacI-type" evidence="4">
    <location>
        <begin position="2"/>
        <end position="58"/>
    </location>
</feature>